<dbReference type="Pfam" id="PF21984">
    <property type="entry name" value="DnaD_N"/>
    <property type="match status" value="1"/>
</dbReference>
<dbReference type="Pfam" id="PF07261">
    <property type="entry name" value="DnaB_2"/>
    <property type="match status" value="1"/>
</dbReference>
<feature type="region of interest" description="Disordered" evidence="2">
    <location>
        <begin position="110"/>
        <end position="133"/>
    </location>
</feature>
<dbReference type="PANTHER" id="PTHR37293">
    <property type="entry name" value="PHAGE REPLICATION PROTEIN-RELATED"/>
    <property type="match status" value="1"/>
</dbReference>
<dbReference type="InterPro" id="IPR053843">
    <property type="entry name" value="DnaD_N"/>
</dbReference>
<reference evidence="5 6" key="1">
    <citation type="journal article" date="2016" name="Syst. Appl. Microbiol.">
        <title>Genomic characterization of a fructophilic bee symbiont Lactobacillus kunkeei reveals its niche-specific adaptation.</title>
        <authorList>
            <person name="Maeno S."/>
            <person name="Tanizawa Y."/>
            <person name="Kanesaki Y."/>
            <person name="Kubota E."/>
            <person name="Kumar H."/>
            <person name="Dicks L."/>
            <person name="Salminen S."/>
            <person name="Nakagawa J."/>
            <person name="Arita M."/>
            <person name="Endo A."/>
        </authorList>
    </citation>
    <scope>NUCLEOTIDE SEQUENCE [LARGE SCALE GENOMIC DNA]</scope>
    <source>
        <strain evidence="5 6">FF30-6</strain>
    </source>
</reference>
<feature type="compositionally biased region" description="Polar residues" evidence="2">
    <location>
        <begin position="119"/>
        <end position="131"/>
    </location>
</feature>
<dbReference type="InterPro" id="IPR036388">
    <property type="entry name" value="WH-like_DNA-bd_sf"/>
</dbReference>
<dbReference type="AlphaFoldDB" id="A0A0C2WN40"/>
<name>A0A0C2WN40_9LACO</name>
<feature type="domain" description="DnaB/C C-terminal" evidence="3">
    <location>
        <begin position="140"/>
        <end position="211"/>
    </location>
</feature>
<comment type="caution">
    <text evidence="5">The sequence shown here is derived from an EMBL/GenBank/DDBJ whole genome shotgun (WGS) entry which is preliminary data.</text>
</comment>
<dbReference type="InterPro" id="IPR053162">
    <property type="entry name" value="DnaD"/>
</dbReference>
<dbReference type="Gene3D" id="1.10.10.630">
    <property type="entry name" value="DnaD domain-like"/>
    <property type="match status" value="1"/>
</dbReference>
<gene>
    <name evidence="5" type="primary">dnaD</name>
    <name evidence="5" type="ORF">FF306_01368</name>
</gene>
<accession>A0A0C2WN40</accession>
<sequence length="244" mass="28298">MDKFAKTILQSGQTTISNYLLKNYPKLGMTSDQLVIYLQIKRNIDIGNYFPDINEITNATGFSNAKAYQVLHELVEKKLMRIKTLSNAKGQAFDVYDFSLMYEKLSELNQETSEDENTNEVSEGNMASNEITESDRKKVFNSIESEFGRPLSPIEIETINQWINDDEYDPQMIKLALRESVLNQVYSLKYMDRILVNWEKANIKTPADVERNRRNHEQKFNKSAKFSDKGTQNKPDIPLFKIDK</sequence>
<feature type="compositionally biased region" description="Basic and acidic residues" evidence="2">
    <location>
        <begin position="209"/>
        <end position="228"/>
    </location>
</feature>
<feature type="domain" description="DnaD N-terminal" evidence="4">
    <location>
        <begin position="16"/>
        <end position="115"/>
    </location>
</feature>
<dbReference type="EMBL" id="BDDX01000016">
    <property type="protein sequence ID" value="GAT91247.1"/>
    <property type="molecule type" value="Genomic_DNA"/>
</dbReference>
<evidence type="ECO:0000256" key="1">
    <source>
        <dbReference type="ARBA" id="ARBA00093462"/>
    </source>
</evidence>
<dbReference type="Proteomes" id="UP000186588">
    <property type="component" value="Unassembled WGS sequence"/>
</dbReference>
<dbReference type="InterPro" id="IPR006343">
    <property type="entry name" value="DnaB/C_C"/>
</dbReference>
<dbReference type="SUPFAM" id="SSF158499">
    <property type="entry name" value="DnaD domain-like"/>
    <property type="match status" value="1"/>
</dbReference>
<dbReference type="NCBIfam" id="TIGR01446">
    <property type="entry name" value="DnaD_dom"/>
    <property type="match status" value="1"/>
</dbReference>
<evidence type="ECO:0000256" key="2">
    <source>
        <dbReference type="SAM" id="MobiDB-lite"/>
    </source>
</evidence>
<dbReference type="InterPro" id="IPR034829">
    <property type="entry name" value="DnaD-like_sf"/>
</dbReference>
<organism evidence="5 6">
    <name type="scientific">Apilactobacillus kunkeei</name>
    <dbReference type="NCBI Taxonomy" id="148814"/>
    <lineage>
        <taxon>Bacteria</taxon>
        <taxon>Bacillati</taxon>
        <taxon>Bacillota</taxon>
        <taxon>Bacilli</taxon>
        <taxon>Lactobacillales</taxon>
        <taxon>Lactobacillaceae</taxon>
        <taxon>Apilactobacillus</taxon>
    </lineage>
</organism>
<evidence type="ECO:0000259" key="4">
    <source>
        <dbReference type="Pfam" id="PF21984"/>
    </source>
</evidence>
<evidence type="ECO:0000313" key="6">
    <source>
        <dbReference type="Proteomes" id="UP000186588"/>
    </source>
</evidence>
<dbReference type="PANTHER" id="PTHR37293:SF6">
    <property type="entry name" value="DNA REPLICATION PROTEIN DNAD"/>
    <property type="match status" value="1"/>
</dbReference>
<proteinExistence type="inferred from homology"/>
<dbReference type="PATRIC" id="fig|148814.19.peg.643"/>
<protein>
    <submittedName>
        <fullName evidence="5">DNA replication protein DnaD</fullName>
    </submittedName>
</protein>
<dbReference type="RefSeq" id="WP_041152264.1">
    <property type="nucleotide sequence ID" value="NZ_BDDX01000016.1"/>
</dbReference>
<evidence type="ECO:0000313" key="5">
    <source>
        <dbReference type="EMBL" id="GAT91247.1"/>
    </source>
</evidence>
<comment type="similarity">
    <text evidence="1">Belongs to the DnaB/DnaD family.</text>
</comment>
<dbReference type="Gene3D" id="1.10.10.10">
    <property type="entry name" value="Winged helix-like DNA-binding domain superfamily/Winged helix DNA-binding domain"/>
    <property type="match status" value="1"/>
</dbReference>
<feature type="region of interest" description="Disordered" evidence="2">
    <location>
        <begin position="209"/>
        <end position="244"/>
    </location>
</feature>
<evidence type="ECO:0000259" key="3">
    <source>
        <dbReference type="Pfam" id="PF07261"/>
    </source>
</evidence>